<evidence type="ECO:0000313" key="1">
    <source>
        <dbReference type="EMBL" id="PKY89546.1"/>
    </source>
</evidence>
<evidence type="ECO:0000313" key="2">
    <source>
        <dbReference type="Proteomes" id="UP000234384"/>
    </source>
</evidence>
<dbReference type="AlphaFoldDB" id="A0A2I1K1K1"/>
<protein>
    <submittedName>
        <fullName evidence="1">Uncharacterized protein</fullName>
    </submittedName>
</protein>
<reference evidence="1 2" key="1">
    <citation type="submission" date="2017-12" db="EMBL/GenBank/DDBJ databases">
        <title>Phylogenetic diversity of female urinary microbiome.</title>
        <authorList>
            <person name="Thomas-White K."/>
            <person name="Wolfe A.J."/>
        </authorList>
    </citation>
    <scope>NUCLEOTIDE SEQUENCE [LARGE SCALE GENOMIC DNA]</scope>
    <source>
        <strain evidence="1 2">UMB0898</strain>
    </source>
</reference>
<comment type="caution">
    <text evidence="1">The sequence shown here is derived from an EMBL/GenBank/DDBJ whole genome shotgun (WGS) entry which is preliminary data.</text>
</comment>
<dbReference type="Proteomes" id="UP000234384">
    <property type="component" value="Unassembled WGS sequence"/>
</dbReference>
<accession>A0A2I1K1K1</accession>
<organism evidence="1 2">
    <name type="scientific">Falseniella ignava</name>
    <dbReference type="NCBI Taxonomy" id="137730"/>
    <lineage>
        <taxon>Bacteria</taxon>
        <taxon>Bacillati</taxon>
        <taxon>Bacillota</taxon>
        <taxon>Bacilli</taxon>
        <taxon>Lactobacillales</taxon>
        <taxon>Aerococcaceae</taxon>
        <taxon>Falseniella</taxon>
    </lineage>
</organism>
<sequence>MVGLNYVTETGLLDPEYAQIIKERFRKCGEVNQYQLESKNYNIKMVMDSELYRFARIGSLSSEFIWLLIEPDIKMKNAIKEAILLEVRLFEKQKRLEYENN</sequence>
<proteinExistence type="predicted"/>
<gene>
    <name evidence="1" type="ORF">CYJ57_04065</name>
</gene>
<name>A0A2I1K1K1_9LACT</name>
<dbReference type="EMBL" id="PKHE01000007">
    <property type="protein sequence ID" value="PKY89546.1"/>
    <property type="molecule type" value="Genomic_DNA"/>
</dbReference>